<dbReference type="InterPro" id="IPR003593">
    <property type="entry name" value="AAA+_ATPase"/>
</dbReference>
<dbReference type="PANTHER" id="PTHR19211:SF6">
    <property type="entry name" value="BLL7188 PROTEIN"/>
    <property type="match status" value="1"/>
</dbReference>
<feature type="compositionally biased region" description="Basic and acidic residues" evidence="4">
    <location>
        <begin position="248"/>
        <end position="265"/>
    </location>
</feature>
<evidence type="ECO:0000256" key="2">
    <source>
        <dbReference type="ARBA" id="ARBA00022741"/>
    </source>
</evidence>
<feature type="domain" description="ABC transporter" evidence="5">
    <location>
        <begin position="6"/>
        <end position="237"/>
    </location>
</feature>
<dbReference type="SUPFAM" id="SSF52540">
    <property type="entry name" value="P-loop containing nucleoside triphosphate hydrolases"/>
    <property type="match status" value="2"/>
</dbReference>
<dbReference type="AlphaFoldDB" id="A0A0B3BNX3"/>
<reference evidence="6 7" key="1">
    <citation type="submission" date="2014-11" db="EMBL/GenBank/DDBJ databases">
        <title>Genome sequence of Pseudomonas tuomuerensis JCM 14085.</title>
        <authorList>
            <person name="Shin S.-K."/>
            <person name="Yi H."/>
        </authorList>
    </citation>
    <scope>NUCLEOTIDE SEQUENCE [LARGE SCALE GENOMIC DNA]</scope>
    <source>
        <strain evidence="6 7">JCM 14085</strain>
    </source>
</reference>
<sequence>MTSPFLALESVSHVLPDGRTLFSNLCEQFDARPTGLVGRNGVGKTVLARILAGQLQPSAGRCVASGRVHYLAQQVAAPEATVADLVGMRETLEALARIETGSCAAEDFEAVGERWDVRERLRHELERNGLGYLDAATPATALSGGEAMRVALIGALLSEADFLILDEPSNHLDRPNRQALIGQLQRWSRGLLVVSHDRELLNAMQHIVELSALGLRSYGGNYDFYAQAKARERQSAIESLEQAKTQRRREEQTLREQRERQERRQARGNRQGREANQAKILLDRQKERSEASAGKLRQQQAAAREQLARRVREAARQVEDETVVVLHAVPVPQAAQRRVAELETVTLPFVAAATRHISLTITGLQRIGVLGPNGCGKSTLLKVLAGQFEPLAGSCKIAAQRVYLDQRLATLDPQRPVLDQLRSANRVASESALRMWLAQLGLDAQRVTMPSGTLSGGERLKAALACALYAEPAAQLLLLDEPSNHLDLASTQALEAMLRGYAGALLVVSHDEVFLEGLALTHRLEATEQGWVLGFW</sequence>
<evidence type="ECO:0000256" key="3">
    <source>
        <dbReference type="ARBA" id="ARBA00022840"/>
    </source>
</evidence>
<dbReference type="InterPro" id="IPR050611">
    <property type="entry name" value="ABCF"/>
</dbReference>
<evidence type="ECO:0000313" key="7">
    <source>
        <dbReference type="Proteomes" id="UP000030980"/>
    </source>
</evidence>
<proteinExistence type="predicted"/>
<comment type="caution">
    <text evidence="6">The sequence shown here is derived from an EMBL/GenBank/DDBJ whole genome shotgun (WGS) entry which is preliminary data.</text>
</comment>
<dbReference type="Pfam" id="PF00005">
    <property type="entry name" value="ABC_tran"/>
    <property type="match status" value="2"/>
</dbReference>
<feature type="region of interest" description="Disordered" evidence="4">
    <location>
        <begin position="240"/>
        <end position="278"/>
    </location>
</feature>
<dbReference type="CDD" id="cd03221">
    <property type="entry name" value="ABCF_EF-3"/>
    <property type="match status" value="1"/>
</dbReference>
<dbReference type="PROSITE" id="PS00211">
    <property type="entry name" value="ABC_TRANSPORTER_1"/>
    <property type="match status" value="1"/>
</dbReference>
<dbReference type="FunFam" id="3.40.50.300:FF:001320">
    <property type="entry name" value="Heme ABC transporter ATP-binding protein"/>
    <property type="match status" value="1"/>
</dbReference>
<dbReference type="RefSeq" id="WP_039605676.1">
    <property type="nucleotide sequence ID" value="NZ_FMUP01000007.1"/>
</dbReference>
<dbReference type="EMBL" id="JTAK01000001">
    <property type="protein sequence ID" value="KHO66168.1"/>
    <property type="molecule type" value="Genomic_DNA"/>
</dbReference>
<protein>
    <submittedName>
        <fullName evidence="6">ABC transporter ATP-binding protein</fullName>
    </submittedName>
</protein>
<keyword evidence="7" id="KW-1185">Reference proteome</keyword>
<feature type="domain" description="ABC transporter" evidence="5">
    <location>
        <begin position="337"/>
        <end position="536"/>
    </location>
</feature>
<dbReference type="InterPro" id="IPR003439">
    <property type="entry name" value="ABC_transporter-like_ATP-bd"/>
</dbReference>
<dbReference type="GO" id="GO:0016887">
    <property type="term" value="F:ATP hydrolysis activity"/>
    <property type="evidence" value="ECO:0007669"/>
    <property type="project" value="InterPro"/>
</dbReference>
<evidence type="ECO:0000313" key="6">
    <source>
        <dbReference type="EMBL" id="KHO66168.1"/>
    </source>
</evidence>
<dbReference type="InterPro" id="IPR017871">
    <property type="entry name" value="ABC_transporter-like_CS"/>
</dbReference>
<dbReference type="Proteomes" id="UP000030980">
    <property type="component" value="Unassembled WGS sequence"/>
</dbReference>
<keyword evidence="1" id="KW-0677">Repeat</keyword>
<evidence type="ECO:0000256" key="4">
    <source>
        <dbReference type="SAM" id="MobiDB-lite"/>
    </source>
</evidence>
<keyword evidence="3 6" id="KW-0067">ATP-binding</keyword>
<organism evidence="6 7">
    <name type="scientific">Pseudomonas flexibilis</name>
    <dbReference type="NCBI Taxonomy" id="706570"/>
    <lineage>
        <taxon>Bacteria</taxon>
        <taxon>Pseudomonadati</taxon>
        <taxon>Pseudomonadota</taxon>
        <taxon>Gammaproteobacteria</taxon>
        <taxon>Pseudomonadales</taxon>
        <taxon>Pseudomonadaceae</taxon>
        <taxon>Pseudomonas</taxon>
    </lineage>
</organism>
<dbReference type="InterPro" id="IPR027417">
    <property type="entry name" value="P-loop_NTPase"/>
</dbReference>
<dbReference type="Gene3D" id="3.40.50.300">
    <property type="entry name" value="P-loop containing nucleotide triphosphate hydrolases"/>
    <property type="match status" value="2"/>
</dbReference>
<dbReference type="GO" id="GO:0005524">
    <property type="term" value="F:ATP binding"/>
    <property type="evidence" value="ECO:0007669"/>
    <property type="project" value="UniProtKB-KW"/>
</dbReference>
<name>A0A0B3BNX3_9PSED</name>
<evidence type="ECO:0000256" key="1">
    <source>
        <dbReference type="ARBA" id="ARBA00022737"/>
    </source>
</evidence>
<dbReference type="PANTHER" id="PTHR19211">
    <property type="entry name" value="ATP-BINDING TRANSPORT PROTEIN-RELATED"/>
    <property type="match status" value="1"/>
</dbReference>
<dbReference type="OrthoDB" id="9808609at2"/>
<evidence type="ECO:0000259" key="5">
    <source>
        <dbReference type="PROSITE" id="PS50893"/>
    </source>
</evidence>
<dbReference type="PROSITE" id="PS50893">
    <property type="entry name" value="ABC_TRANSPORTER_2"/>
    <property type="match status" value="2"/>
</dbReference>
<dbReference type="STRING" id="706570.PT85_00875"/>
<gene>
    <name evidence="6" type="ORF">PT85_00875</name>
</gene>
<dbReference type="SMART" id="SM00382">
    <property type="entry name" value="AAA"/>
    <property type="match status" value="2"/>
</dbReference>
<accession>A0A0B3BNX3</accession>
<keyword evidence="2" id="KW-0547">Nucleotide-binding</keyword>